<gene>
    <name evidence="2" type="ORF">DCAF_LOCUS25420</name>
</gene>
<evidence type="ECO:0000313" key="2">
    <source>
        <dbReference type="EMBL" id="CAK7354948.1"/>
    </source>
</evidence>
<evidence type="ECO:0000313" key="3">
    <source>
        <dbReference type="Proteomes" id="UP001314170"/>
    </source>
</evidence>
<feature type="non-terminal residue" evidence="2">
    <location>
        <position position="102"/>
    </location>
</feature>
<dbReference type="EMBL" id="CAWUPB010001195">
    <property type="protein sequence ID" value="CAK7354948.1"/>
    <property type="molecule type" value="Genomic_DNA"/>
</dbReference>
<proteinExistence type="predicted"/>
<keyword evidence="3" id="KW-1185">Reference proteome</keyword>
<name>A0AAV1SMD2_9ROSI</name>
<evidence type="ECO:0000256" key="1">
    <source>
        <dbReference type="SAM" id="Phobius"/>
    </source>
</evidence>
<keyword evidence="1" id="KW-0472">Membrane</keyword>
<reference evidence="2 3" key="1">
    <citation type="submission" date="2024-01" db="EMBL/GenBank/DDBJ databases">
        <authorList>
            <person name="Waweru B."/>
        </authorList>
    </citation>
    <scope>NUCLEOTIDE SEQUENCE [LARGE SCALE GENOMIC DNA]</scope>
</reference>
<sequence length="102" mass="11731">MKAYWSPTSLQKNDVVVYLRHNILIWMVVIITPTVLEVCKKKRVHFFMSDGVSEARILLAGNVAATYFQISCQQIVQSYGWNSHAYFPPPLINALNQQKIFT</sequence>
<organism evidence="2 3">
    <name type="scientific">Dovyalis caffra</name>
    <dbReference type="NCBI Taxonomy" id="77055"/>
    <lineage>
        <taxon>Eukaryota</taxon>
        <taxon>Viridiplantae</taxon>
        <taxon>Streptophyta</taxon>
        <taxon>Embryophyta</taxon>
        <taxon>Tracheophyta</taxon>
        <taxon>Spermatophyta</taxon>
        <taxon>Magnoliopsida</taxon>
        <taxon>eudicotyledons</taxon>
        <taxon>Gunneridae</taxon>
        <taxon>Pentapetalae</taxon>
        <taxon>rosids</taxon>
        <taxon>fabids</taxon>
        <taxon>Malpighiales</taxon>
        <taxon>Salicaceae</taxon>
        <taxon>Flacourtieae</taxon>
        <taxon>Dovyalis</taxon>
    </lineage>
</organism>
<keyword evidence="1" id="KW-1133">Transmembrane helix</keyword>
<keyword evidence="1" id="KW-0812">Transmembrane</keyword>
<dbReference type="AlphaFoldDB" id="A0AAV1SMD2"/>
<accession>A0AAV1SMD2</accession>
<dbReference type="Proteomes" id="UP001314170">
    <property type="component" value="Unassembled WGS sequence"/>
</dbReference>
<protein>
    <submittedName>
        <fullName evidence="2">Uncharacterized protein</fullName>
    </submittedName>
</protein>
<comment type="caution">
    <text evidence="2">The sequence shown here is derived from an EMBL/GenBank/DDBJ whole genome shotgun (WGS) entry which is preliminary data.</text>
</comment>
<feature type="transmembrane region" description="Helical" evidence="1">
    <location>
        <begin position="23"/>
        <end position="39"/>
    </location>
</feature>